<dbReference type="Pfam" id="PF02682">
    <property type="entry name" value="CT_C_D"/>
    <property type="match status" value="1"/>
</dbReference>
<organism evidence="6 7">
    <name type="scientific">Leeuwenhoekiella aestuarii</name>
    <dbReference type="NCBI Taxonomy" id="2249426"/>
    <lineage>
        <taxon>Bacteria</taxon>
        <taxon>Pseudomonadati</taxon>
        <taxon>Bacteroidota</taxon>
        <taxon>Flavobacteriia</taxon>
        <taxon>Flavobacteriales</taxon>
        <taxon>Flavobacteriaceae</taxon>
        <taxon>Leeuwenhoekiella</taxon>
    </lineage>
</organism>
<keyword evidence="7" id="KW-1185">Reference proteome</keyword>
<feature type="domain" description="Carboxyltransferase" evidence="5">
    <location>
        <begin position="5"/>
        <end position="206"/>
    </location>
</feature>
<dbReference type="PANTHER" id="PTHR34698:SF2">
    <property type="entry name" value="5-OXOPROLINASE SUBUNIT B"/>
    <property type="match status" value="1"/>
</dbReference>
<keyword evidence="4" id="KW-0812">Transmembrane</keyword>
<dbReference type="Gene3D" id="2.40.100.10">
    <property type="entry name" value="Cyclophilin-like"/>
    <property type="match status" value="1"/>
</dbReference>
<keyword evidence="3" id="KW-0067">ATP-binding</keyword>
<dbReference type="SUPFAM" id="SSF160467">
    <property type="entry name" value="PH0987 N-terminal domain-like"/>
    <property type="match status" value="1"/>
</dbReference>
<evidence type="ECO:0000256" key="4">
    <source>
        <dbReference type="SAM" id="Phobius"/>
    </source>
</evidence>
<dbReference type="InterPro" id="IPR010016">
    <property type="entry name" value="PxpB"/>
</dbReference>
<dbReference type="RefSeq" id="WP_128760899.1">
    <property type="nucleotide sequence ID" value="NZ_QOVI01000003.1"/>
</dbReference>
<evidence type="ECO:0000313" key="7">
    <source>
        <dbReference type="Proteomes" id="UP000289821"/>
    </source>
</evidence>
<evidence type="ECO:0000259" key="5">
    <source>
        <dbReference type="SMART" id="SM00796"/>
    </source>
</evidence>
<comment type="caution">
    <text evidence="6">The sequence shown here is derived from an EMBL/GenBank/DDBJ whole genome shotgun (WGS) entry which is preliminary data.</text>
</comment>
<dbReference type="SUPFAM" id="SSF50891">
    <property type="entry name" value="Cyclophilin-like"/>
    <property type="match status" value="1"/>
</dbReference>
<dbReference type="SMART" id="SM00796">
    <property type="entry name" value="AHS1"/>
    <property type="match status" value="1"/>
</dbReference>
<accession>A0A4Q0NUV9</accession>
<keyword evidence="4" id="KW-1133">Transmembrane helix</keyword>
<dbReference type="Gene3D" id="3.30.1360.40">
    <property type="match status" value="1"/>
</dbReference>
<dbReference type="Proteomes" id="UP000289821">
    <property type="component" value="Unassembled WGS sequence"/>
</dbReference>
<keyword evidence="4" id="KW-0472">Membrane</keyword>
<dbReference type="InterPro" id="IPR003833">
    <property type="entry name" value="CT_C_D"/>
</dbReference>
<evidence type="ECO:0000313" key="6">
    <source>
        <dbReference type="EMBL" id="RXG15308.1"/>
    </source>
</evidence>
<name>A0A4Q0NUV9_9FLAO</name>
<dbReference type="AlphaFoldDB" id="A0A4Q0NUV9"/>
<keyword evidence="2" id="KW-0378">Hydrolase</keyword>
<dbReference type="GO" id="GO:0016787">
    <property type="term" value="F:hydrolase activity"/>
    <property type="evidence" value="ECO:0007669"/>
    <property type="project" value="UniProtKB-KW"/>
</dbReference>
<evidence type="ECO:0000256" key="1">
    <source>
        <dbReference type="ARBA" id="ARBA00022741"/>
    </source>
</evidence>
<evidence type="ECO:0000256" key="3">
    <source>
        <dbReference type="ARBA" id="ARBA00022840"/>
    </source>
</evidence>
<sequence>MQIKPSINRLGEKAILLQWDFNITPENLNWLLSVKQILQQQIVKSKVQVVNTYNSLLIIYNYSIENIYNDFRALKSYDFTGSSSEDFKGKLYRLPVCYDVEFGLDLDELARRNSLTISEIIHLHTQPIYTLYFMGFLPGFLYLGGMNERLKISRKNEPRKSVLKGAVGIAENQTGIYPNSSPAGWQIIGNCPVELFNAHTENPCPFKAGDQIQFYSVSKQEYAKIKQKIEDGIFELKPESHA</sequence>
<keyword evidence="1" id="KW-0547">Nucleotide-binding</keyword>
<dbReference type="PANTHER" id="PTHR34698">
    <property type="entry name" value="5-OXOPROLINASE SUBUNIT B"/>
    <property type="match status" value="1"/>
</dbReference>
<evidence type="ECO:0000256" key="2">
    <source>
        <dbReference type="ARBA" id="ARBA00022801"/>
    </source>
</evidence>
<reference evidence="6 7" key="1">
    <citation type="submission" date="2018-07" db="EMBL/GenBank/DDBJ databases">
        <title>Leeuwenhoekiella genomics.</title>
        <authorList>
            <person name="Tahon G."/>
            <person name="Willems A."/>
        </authorList>
    </citation>
    <scope>NUCLEOTIDE SEQUENCE [LARGE SCALE GENOMIC DNA]</scope>
    <source>
        <strain evidence="6 7">R-50232</strain>
    </source>
</reference>
<dbReference type="GO" id="GO:0005524">
    <property type="term" value="F:ATP binding"/>
    <property type="evidence" value="ECO:0007669"/>
    <property type="project" value="UniProtKB-KW"/>
</dbReference>
<feature type="transmembrane region" description="Helical" evidence="4">
    <location>
        <begin position="128"/>
        <end position="145"/>
    </location>
</feature>
<protein>
    <submittedName>
        <fullName evidence="6">Inhibitor of KinA</fullName>
    </submittedName>
</protein>
<dbReference type="InterPro" id="IPR029000">
    <property type="entry name" value="Cyclophilin-like_dom_sf"/>
</dbReference>
<proteinExistence type="predicted"/>
<gene>
    <name evidence="6" type="ORF">DSM04_103196</name>
</gene>
<dbReference type="EMBL" id="QOVI01000003">
    <property type="protein sequence ID" value="RXG15308.1"/>
    <property type="molecule type" value="Genomic_DNA"/>
</dbReference>
<dbReference type="NCBIfam" id="TIGR00370">
    <property type="entry name" value="5-oxoprolinase subunit PxpB"/>
    <property type="match status" value="1"/>
</dbReference>